<dbReference type="Pfam" id="PF08245">
    <property type="entry name" value="Mur_ligase_M"/>
    <property type="match status" value="1"/>
</dbReference>
<evidence type="ECO:0000256" key="3">
    <source>
        <dbReference type="ARBA" id="ARBA00022840"/>
    </source>
</evidence>
<dbReference type="SUPFAM" id="SSF53623">
    <property type="entry name" value="MurD-like peptide ligases, catalytic domain"/>
    <property type="match status" value="1"/>
</dbReference>
<dbReference type="Proteomes" id="UP000229401">
    <property type="component" value="Unassembled WGS sequence"/>
</dbReference>
<gene>
    <name evidence="6" type="ORF">COY87_04425</name>
</gene>
<keyword evidence="4" id="KW-0812">Transmembrane</keyword>
<accession>A0A2M7QHI2</accession>
<name>A0A2M7QHI2_9BACT</name>
<evidence type="ECO:0000256" key="4">
    <source>
        <dbReference type="SAM" id="Phobius"/>
    </source>
</evidence>
<evidence type="ECO:0000313" key="7">
    <source>
        <dbReference type="Proteomes" id="UP000229401"/>
    </source>
</evidence>
<evidence type="ECO:0000313" key="6">
    <source>
        <dbReference type="EMBL" id="PIY71779.1"/>
    </source>
</evidence>
<dbReference type="GO" id="GO:0005524">
    <property type="term" value="F:ATP binding"/>
    <property type="evidence" value="ECO:0007669"/>
    <property type="project" value="UniProtKB-KW"/>
</dbReference>
<keyword evidence="3" id="KW-0067">ATP-binding</keyword>
<feature type="transmembrane region" description="Helical" evidence="4">
    <location>
        <begin position="86"/>
        <end position="112"/>
    </location>
</feature>
<dbReference type="AlphaFoldDB" id="A0A2M7QHI2"/>
<reference evidence="7" key="1">
    <citation type="submission" date="2017-09" db="EMBL/GenBank/DDBJ databases">
        <title>Depth-based differentiation of microbial function through sediment-hosted aquifers and enrichment of novel symbionts in the deep terrestrial subsurface.</title>
        <authorList>
            <person name="Probst A.J."/>
            <person name="Ladd B."/>
            <person name="Jarett J.K."/>
            <person name="Geller-Mcgrath D.E."/>
            <person name="Sieber C.M.K."/>
            <person name="Emerson J.B."/>
            <person name="Anantharaman K."/>
            <person name="Thomas B.C."/>
            <person name="Malmstrom R."/>
            <person name="Stieglmeier M."/>
            <person name="Klingl A."/>
            <person name="Woyke T."/>
            <person name="Ryan C.M."/>
            <person name="Banfield J.F."/>
        </authorList>
    </citation>
    <scope>NUCLEOTIDE SEQUENCE [LARGE SCALE GENOMIC DNA]</scope>
</reference>
<keyword evidence="4" id="KW-1133">Transmembrane helix</keyword>
<sequence length="353" mass="40299">MNIIILLSSIVSIFYFLYFIYLFQIKEYRFDRIKVMIQELGFFRFFINAPFKLPAKTFRNILIGFISFSIYMYIYREVMLTDNQMLILLLVLFAPFISFSIVSIGVIITSVLTNIKRRQIILKAKQKVEKSKTVFIGITGSYGKTTTKELLFNLLSTSFNAAKTDKNMNTDVGVALSILKNLNPDTEFFITEMGAYRRGEIKTICDFVKPTYGIITGIGNQHLALFGSIDNIIKTKAELLNSLPKNGKAYVSKDKGFDYFQNQATYPIISFGSSHADITIKKILNDKIPTYKIEYKQNRFFLNTQIPSQFLTNLLPVITLSIDLGVSLKIISQKIPAIINDLYNQLVKVTKQG</sequence>
<dbReference type="GO" id="GO:0016881">
    <property type="term" value="F:acid-amino acid ligase activity"/>
    <property type="evidence" value="ECO:0007669"/>
    <property type="project" value="InterPro"/>
</dbReference>
<keyword evidence="1" id="KW-0436">Ligase</keyword>
<feature type="transmembrane region" description="Helical" evidence="4">
    <location>
        <begin position="6"/>
        <end position="23"/>
    </location>
</feature>
<comment type="caution">
    <text evidence="6">The sequence shown here is derived from an EMBL/GenBank/DDBJ whole genome shotgun (WGS) entry which is preliminary data.</text>
</comment>
<proteinExistence type="predicted"/>
<dbReference type="InterPro" id="IPR036565">
    <property type="entry name" value="Mur-like_cat_sf"/>
</dbReference>
<feature type="domain" description="Mur ligase central" evidence="5">
    <location>
        <begin position="138"/>
        <end position="313"/>
    </location>
</feature>
<dbReference type="EMBL" id="PFLI01000147">
    <property type="protein sequence ID" value="PIY71779.1"/>
    <property type="molecule type" value="Genomic_DNA"/>
</dbReference>
<keyword evidence="4" id="KW-0472">Membrane</keyword>
<dbReference type="PANTHER" id="PTHR43024">
    <property type="entry name" value="UDP-N-ACETYLMURAMOYL-TRIPEPTIDE--D-ALANYL-D-ALANINE LIGASE"/>
    <property type="match status" value="1"/>
</dbReference>
<protein>
    <recommendedName>
        <fullName evidence="5">Mur ligase central domain-containing protein</fullName>
    </recommendedName>
</protein>
<evidence type="ECO:0000256" key="2">
    <source>
        <dbReference type="ARBA" id="ARBA00022741"/>
    </source>
</evidence>
<feature type="transmembrane region" description="Helical" evidence="4">
    <location>
        <begin position="57"/>
        <end position="74"/>
    </location>
</feature>
<dbReference type="PANTHER" id="PTHR43024:SF1">
    <property type="entry name" value="UDP-N-ACETYLMURAMOYL-TRIPEPTIDE--D-ALANYL-D-ALANINE LIGASE"/>
    <property type="match status" value="1"/>
</dbReference>
<organism evidence="6 7">
    <name type="scientific">Candidatus Roizmanbacteria bacterium CG_4_10_14_0_8_um_filter_33_9</name>
    <dbReference type="NCBI Taxonomy" id="1974826"/>
    <lineage>
        <taxon>Bacteria</taxon>
        <taxon>Candidatus Roizmaniibacteriota</taxon>
    </lineage>
</organism>
<evidence type="ECO:0000259" key="5">
    <source>
        <dbReference type="Pfam" id="PF08245"/>
    </source>
</evidence>
<dbReference type="InterPro" id="IPR013221">
    <property type="entry name" value="Mur_ligase_cen"/>
</dbReference>
<feature type="non-terminal residue" evidence="6">
    <location>
        <position position="353"/>
    </location>
</feature>
<keyword evidence="2" id="KW-0547">Nucleotide-binding</keyword>
<dbReference type="Gene3D" id="3.40.1190.10">
    <property type="entry name" value="Mur-like, catalytic domain"/>
    <property type="match status" value="1"/>
</dbReference>
<evidence type="ECO:0000256" key="1">
    <source>
        <dbReference type="ARBA" id="ARBA00022598"/>
    </source>
</evidence>
<dbReference type="InterPro" id="IPR051046">
    <property type="entry name" value="MurCDEF_CellWall_CoF430Synth"/>
</dbReference>